<proteinExistence type="predicted"/>
<organism evidence="1 2">
    <name type="scientific">Nitratireductor basaltis</name>
    <dbReference type="NCBI Taxonomy" id="472175"/>
    <lineage>
        <taxon>Bacteria</taxon>
        <taxon>Pseudomonadati</taxon>
        <taxon>Pseudomonadota</taxon>
        <taxon>Alphaproteobacteria</taxon>
        <taxon>Hyphomicrobiales</taxon>
        <taxon>Phyllobacteriaceae</taxon>
        <taxon>Nitratireductor</taxon>
    </lineage>
</organism>
<gene>
    <name evidence="1" type="ORF">EL18_01684</name>
</gene>
<comment type="caution">
    <text evidence="1">The sequence shown here is derived from an EMBL/GenBank/DDBJ whole genome shotgun (WGS) entry which is preliminary data.</text>
</comment>
<dbReference type="STRING" id="472175.EL18_01684"/>
<dbReference type="Proteomes" id="UP000053675">
    <property type="component" value="Unassembled WGS sequence"/>
</dbReference>
<sequence length="179" mass="17945">MAEAVRVPIIAETKPFEDALENLRNLSASFGAELTGALKGAAVSGRNLDDVLRRVGMNLAGRALNAGLQPLQGLVSAFAGQMTGALGSIIPFAKGGVVNAPTFFPHGGGMGVMGEAGAEAVLPLARGPDGRLGVAQGGGGGGIKITFNVTTPDAQSFAKSEGQISTMLARAVARGARFG</sequence>
<evidence type="ECO:0000313" key="1">
    <source>
        <dbReference type="EMBL" id="KFB10646.1"/>
    </source>
</evidence>
<accession>A0A084UCG0</accession>
<dbReference type="RefSeq" id="WP_036481716.1">
    <property type="nucleotide sequence ID" value="NZ_JMQM01000001.1"/>
</dbReference>
<dbReference type="EMBL" id="JMQM01000001">
    <property type="protein sequence ID" value="KFB10646.1"/>
    <property type="molecule type" value="Genomic_DNA"/>
</dbReference>
<dbReference type="AlphaFoldDB" id="A0A084UCG0"/>
<reference evidence="1 2" key="1">
    <citation type="submission" date="2014-05" db="EMBL/GenBank/DDBJ databases">
        <title>Draft Genome Sequence of Nitratireductor basaltis Strain UMTGB225, A Marine Bacterium Isolated from Green Barrel Tunicate.</title>
        <authorList>
            <person name="Gan H.Y."/>
        </authorList>
    </citation>
    <scope>NUCLEOTIDE SEQUENCE [LARGE SCALE GENOMIC DNA]</scope>
    <source>
        <strain evidence="1 2">UMTGB225</strain>
    </source>
</reference>
<dbReference type="OrthoDB" id="8448547at2"/>
<dbReference type="PATRIC" id="fig|472175.3.peg.1691"/>
<keyword evidence="2" id="KW-1185">Reference proteome</keyword>
<evidence type="ECO:0000313" key="2">
    <source>
        <dbReference type="Proteomes" id="UP000053675"/>
    </source>
</evidence>
<protein>
    <submittedName>
        <fullName evidence="1">Prophage tail length tape measure protein</fullName>
    </submittedName>
</protein>
<dbReference type="eggNOG" id="COG5281">
    <property type="taxonomic scope" value="Bacteria"/>
</dbReference>
<name>A0A084UCG0_9HYPH</name>